<dbReference type="PROSITE" id="PS50977">
    <property type="entry name" value="HTH_TETR_2"/>
    <property type="match status" value="1"/>
</dbReference>
<name>A0ABW6SKQ9_9ACTN</name>
<dbReference type="PRINTS" id="PR00455">
    <property type="entry name" value="HTHTETR"/>
</dbReference>
<dbReference type="EMBL" id="JBIASD010000004">
    <property type="protein sequence ID" value="MFF3665536.1"/>
    <property type="molecule type" value="Genomic_DNA"/>
</dbReference>
<accession>A0ABW6SKQ9</accession>
<dbReference type="PANTHER" id="PTHR30055">
    <property type="entry name" value="HTH-TYPE TRANSCRIPTIONAL REGULATOR RUTR"/>
    <property type="match status" value="1"/>
</dbReference>
<dbReference type="InterPro" id="IPR036271">
    <property type="entry name" value="Tet_transcr_reg_TetR-rel_C_sf"/>
</dbReference>
<comment type="caution">
    <text evidence="6">The sequence shown here is derived from an EMBL/GenBank/DDBJ whole genome shotgun (WGS) entry which is preliminary data.</text>
</comment>
<evidence type="ECO:0000313" key="7">
    <source>
        <dbReference type="Proteomes" id="UP001602013"/>
    </source>
</evidence>
<organism evidence="6 7">
    <name type="scientific">Microtetraspora malaysiensis</name>
    <dbReference type="NCBI Taxonomy" id="161358"/>
    <lineage>
        <taxon>Bacteria</taxon>
        <taxon>Bacillati</taxon>
        <taxon>Actinomycetota</taxon>
        <taxon>Actinomycetes</taxon>
        <taxon>Streptosporangiales</taxon>
        <taxon>Streptosporangiaceae</taxon>
        <taxon>Microtetraspora</taxon>
    </lineage>
</organism>
<dbReference type="Pfam" id="PF16859">
    <property type="entry name" value="TetR_C_11"/>
    <property type="match status" value="1"/>
</dbReference>
<dbReference type="InterPro" id="IPR009057">
    <property type="entry name" value="Homeodomain-like_sf"/>
</dbReference>
<evidence type="ECO:0000313" key="6">
    <source>
        <dbReference type="EMBL" id="MFF3665536.1"/>
    </source>
</evidence>
<evidence type="ECO:0000256" key="3">
    <source>
        <dbReference type="ARBA" id="ARBA00023163"/>
    </source>
</evidence>
<keyword evidence="1" id="KW-0805">Transcription regulation</keyword>
<dbReference type="InterPro" id="IPR011075">
    <property type="entry name" value="TetR_C"/>
</dbReference>
<protein>
    <submittedName>
        <fullName evidence="6">TetR/AcrR family transcriptional regulator</fullName>
    </submittedName>
</protein>
<dbReference type="Gene3D" id="1.10.10.60">
    <property type="entry name" value="Homeodomain-like"/>
    <property type="match status" value="1"/>
</dbReference>
<dbReference type="Pfam" id="PF00440">
    <property type="entry name" value="TetR_N"/>
    <property type="match status" value="1"/>
</dbReference>
<dbReference type="Gene3D" id="1.10.357.10">
    <property type="entry name" value="Tetracycline Repressor, domain 2"/>
    <property type="match status" value="1"/>
</dbReference>
<keyword evidence="3" id="KW-0804">Transcription</keyword>
<evidence type="ECO:0000256" key="4">
    <source>
        <dbReference type="PROSITE-ProRule" id="PRU00335"/>
    </source>
</evidence>
<dbReference type="InterPro" id="IPR001647">
    <property type="entry name" value="HTH_TetR"/>
</dbReference>
<dbReference type="RefSeq" id="WP_387409560.1">
    <property type="nucleotide sequence ID" value="NZ_JBIASD010000004.1"/>
</dbReference>
<keyword evidence="2 4" id="KW-0238">DNA-binding</keyword>
<evidence type="ECO:0000256" key="1">
    <source>
        <dbReference type="ARBA" id="ARBA00023015"/>
    </source>
</evidence>
<evidence type="ECO:0000259" key="5">
    <source>
        <dbReference type="PROSITE" id="PS50977"/>
    </source>
</evidence>
<reference evidence="6 7" key="1">
    <citation type="submission" date="2024-10" db="EMBL/GenBank/DDBJ databases">
        <title>The Natural Products Discovery Center: Release of the First 8490 Sequenced Strains for Exploring Actinobacteria Biosynthetic Diversity.</title>
        <authorList>
            <person name="Kalkreuter E."/>
            <person name="Kautsar S.A."/>
            <person name="Yang D."/>
            <person name="Bader C.D."/>
            <person name="Teijaro C.N."/>
            <person name="Fluegel L."/>
            <person name="Davis C.M."/>
            <person name="Simpson J.R."/>
            <person name="Lauterbach L."/>
            <person name="Steele A.D."/>
            <person name="Gui C."/>
            <person name="Meng S."/>
            <person name="Li G."/>
            <person name="Viehrig K."/>
            <person name="Ye F."/>
            <person name="Su P."/>
            <person name="Kiefer A.F."/>
            <person name="Nichols A."/>
            <person name="Cepeda A.J."/>
            <person name="Yan W."/>
            <person name="Fan B."/>
            <person name="Jiang Y."/>
            <person name="Adhikari A."/>
            <person name="Zheng C.-J."/>
            <person name="Schuster L."/>
            <person name="Cowan T.M."/>
            <person name="Smanski M.J."/>
            <person name="Chevrette M.G."/>
            <person name="De Carvalho L.P.S."/>
            <person name="Shen B."/>
        </authorList>
    </citation>
    <scope>NUCLEOTIDE SEQUENCE [LARGE SCALE GENOMIC DNA]</scope>
    <source>
        <strain evidence="6 7">NPDC002173</strain>
    </source>
</reference>
<gene>
    <name evidence="6" type="ORF">ACFYXI_08065</name>
</gene>
<feature type="DNA-binding region" description="H-T-H motif" evidence="4">
    <location>
        <begin position="31"/>
        <end position="50"/>
    </location>
</feature>
<keyword evidence="7" id="KW-1185">Reference proteome</keyword>
<dbReference type="InterPro" id="IPR050109">
    <property type="entry name" value="HTH-type_TetR-like_transc_reg"/>
</dbReference>
<dbReference type="SUPFAM" id="SSF46689">
    <property type="entry name" value="Homeodomain-like"/>
    <property type="match status" value="1"/>
</dbReference>
<proteinExistence type="predicted"/>
<dbReference type="Proteomes" id="UP001602013">
    <property type="component" value="Unassembled WGS sequence"/>
</dbReference>
<evidence type="ECO:0000256" key="2">
    <source>
        <dbReference type="ARBA" id="ARBA00023125"/>
    </source>
</evidence>
<dbReference type="PANTHER" id="PTHR30055:SF148">
    <property type="entry name" value="TETR-FAMILY TRANSCRIPTIONAL REGULATOR"/>
    <property type="match status" value="1"/>
</dbReference>
<dbReference type="SUPFAM" id="SSF48498">
    <property type="entry name" value="Tetracyclin repressor-like, C-terminal domain"/>
    <property type="match status" value="1"/>
</dbReference>
<sequence>MSGRPRDPGVDDAILRATMDLVEENGYRAVSIEGIAARAGISKQTVYRRYRSKGEVILDALAAFAAGKLPVPDTGTLHGDLTELLTATFAAQQGISGTLNRALAAEAVGDETFARTAWERLILPRRDVVRSLLARARKRGELAHPDDDFLIDLVYGPMWYRLLFEPAALDADYARRTADAITALTSAR</sequence>
<feature type="domain" description="HTH tetR-type" evidence="5">
    <location>
        <begin position="8"/>
        <end position="68"/>
    </location>
</feature>